<protein>
    <submittedName>
        <fullName evidence="3">Uroporphyrinogen decarboxylase</fullName>
    </submittedName>
</protein>
<feature type="domain" description="Uroporphyrinogen decarboxylase (URO-D)" evidence="1">
    <location>
        <begin position="17"/>
        <end position="26"/>
    </location>
</feature>
<dbReference type="SUPFAM" id="SSF51726">
    <property type="entry name" value="UROD/MetE-like"/>
    <property type="match status" value="1"/>
</dbReference>
<organism evidence="3 4">
    <name type="scientific">Halobacteriovorax vibrionivorans</name>
    <dbReference type="NCBI Taxonomy" id="2152716"/>
    <lineage>
        <taxon>Bacteria</taxon>
        <taxon>Pseudomonadati</taxon>
        <taxon>Bdellovibrionota</taxon>
        <taxon>Bacteriovoracia</taxon>
        <taxon>Bacteriovoracales</taxon>
        <taxon>Halobacteriovoraceae</taxon>
        <taxon>Halobacteriovorax</taxon>
    </lineage>
</organism>
<dbReference type="Gene3D" id="3.20.20.210">
    <property type="match status" value="1"/>
</dbReference>
<evidence type="ECO:0000313" key="3">
    <source>
        <dbReference type="EMBL" id="RZF21078.1"/>
    </source>
</evidence>
<feature type="domain" description="Uroporphyrinogen decarboxylase (URO-D)" evidence="2">
    <location>
        <begin position="135"/>
        <end position="151"/>
    </location>
</feature>
<dbReference type="EMBL" id="QDKL01000003">
    <property type="protein sequence ID" value="RZF21078.1"/>
    <property type="molecule type" value="Genomic_DNA"/>
</dbReference>
<dbReference type="InterPro" id="IPR000257">
    <property type="entry name" value="Uroporphyrinogen_deCOase"/>
</dbReference>
<dbReference type="InterPro" id="IPR038071">
    <property type="entry name" value="UROD/MetE-like_sf"/>
</dbReference>
<dbReference type="PROSITE" id="PS00906">
    <property type="entry name" value="UROD_1"/>
    <property type="match status" value="1"/>
</dbReference>
<accession>A0ABY0IG40</accession>
<proteinExistence type="predicted"/>
<dbReference type="PROSITE" id="PS00907">
    <property type="entry name" value="UROD_2"/>
    <property type="match status" value="1"/>
</dbReference>
<keyword evidence="4" id="KW-1185">Reference proteome</keyword>
<dbReference type="RefSeq" id="WP_115363526.1">
    <property type="nucleotide sequence ID" value="NZ_QDKL01000003.1"/>
</dbReference>
<dbReference type="PANTHER" id="PTHR21091:SF169">
    <property type="entry name" value="UROPORPHYRINOGEN DECARBOXYLASE"/>
    <property type="match status" value="1"/>
</dbReference>
<dbReference type="PANTHER" id="PTHR21091">
    <property type="entry name" value="METHYLTETRAHYDROFOLATE:HOMOCYSTEINE METHYLTRANSFERASE RELATED"/>
    <property type="match status" value="1"/>
</dbReference>
<comment type="caution">
    <text evidence="3">The sequence shown here is derived from an EMBL/GenBank/DDBJ whole genome shotgun (WGS) entry which is preliminary data.</text>
</comment>
<evidence type="ECO:0000313" key="4">
    <source>
        <dbReference type="Proteomes" id="UP000443582"/>
    </source>
</evidence>
<evidence type="ECO:0000259" key="2">
    <source>
        <dbReference type="PROSITE" id="PS00907"/>
    </source>
</evidence>
<name>A0ABY0IG40_9BACT</name>
<sequence>MGLFNDRKSENGKEFVPVWFMRQAGRYHDHYQGMKKKNTFMELCKQPELACEVTMGPINDFKFDAAILFSDLLFPLEQMGMGLKYAPGPKLEKKLETVADIKGLKFLDTAENFYKFQGEACTLLKETLPNTTTLLGFVGAPFTLYTYAVEGSHAGSLYSSKLGLYDGRWDAFVELLIPELLGEMRAQALGGADAMCLFDTASGELNYEDYTQIVLPVLKRVTAEFKKEFPNKKVIYYSKMTHLRYLQAIEDDNIDVLGVDWRHDLGHVLNTLGNDYYIQGNLEPAYLGLPWETLEKKWMGLYESLQTANAPMNKWICGLGHGCLQWIDQENVRKSVELIQSKFQY</sequence>
<gene>
    <name evidence="3" type="ORF">DAY19_13950</name>
</gene>
<evidence type="ECO:0000259" key="1">
    <source>
        <dbReference type="PROSITE" id="PS00906"/>
    </source>
</evidence>
<dbReference type="Proteomes" id="UP000443582">
    <property type="component" value="Unassembled WGS sequence"/>
</dbReference>
<dbReference type="Pfam" id="PF01208">
    <property type="entry name" value="URO-D"/>
    <property type="match status" value="1"/>
</dbReference>
<reference evidence="4" key="1">
    <citation type="journal article" date="2019" name="Int. J. Syst. Evol. Microbiol.">
        <title>Halobacteriovorax valvorus sp. nov., a novel prokaryotic predator isolated from coastal seawater of China.</title>
        <authorList>
            <person name="Chen M.-X."/>
        </authorList>
    </citation>
    <scope>NUCLEOTIDE SEQUENCE [LARGE SCALE GENOMIC DNA]</scope>
    <source>
        <strain evidence="4">BL9</strain>
    </source>
</reference>